<reference evidence="1 2" key="1">
    <citation type="journal article" date="2021" name="Hortic Res">
        <title>High-quality reference genome and annotation aids understanding of berry development for evergreen blueberry (Vaccinium darrowii).</title>
        <authorList>
            <person name="Yu J."/>
            <person name="Hulse-Kemp A.M."/>
            <person name="Babiker E."/>
            <person name="Staton M."/>
        </authorList>
    </citation>
    <scope>NUCLEOTIDE SEQUENCE [LARGE SCALE GENOMIC DNA]</scope>
    <source>
        <strain evidence="2">cv. NJ 8807/NJ 8810</strain>
        <tissue evidence="1">Young leaf</tissue>
    </source>
</reference>
<comment type="caution">
    <text evidence="1">The sequence shown here is derived from an EMBL/GenBank/DDBJ whole genome shotgun (WGS) entry which is preliminary data.</text>
</comment>
<sequence length="443" mass="48594">MAFGILDRVNSVGLGISSLSNNEGEQFAEEKMTKRLEIVLLLGLFLCAISSANQEVSVSCMMVYDEGGAPAVLESPECPQWGLYPRSQNRTGNCQFATLQGNRDYQEDRIICDLEMNIHFLGKDGPKEVLVGVAGVFDGHGGKEASEMASQNFLDYFFLHVVFKAYKQALSSKRFNSDEARNFNSNLLSPDEGIPLSDEEAMHDILKKALLSAIHDIDTKFSREAFKNRYVSGSTATVVLLVDGQILVAWLGDSRALLCSKEIKNALGNGGTSTAVLEAEEVTRDHHPDRDDERARVEAAGGFVRTWGVPRVNGILAVSRSIGDVYLKRYGVSPVPEVMDWRHLTPNDSYLVLASDGIFESLSPHNVCDLLRDENVRVNEMSKSSCACPSSSSLADRIAEEAYEKGSGDNLSAIVIPLNLTDICQETPWTEVILEDQPFGAVE</sequence>
<evidence type="ECO:0000313" key="2">
    <source>
        <dbReference type="Proteomes" id="UP000828048"/>
    </source>
</evidence>
<keyword evidence="2" id="KW-1185">Reference proteome</keyword>
<dbReference type="EMBL" id="CM037156">
    <property type="protein sequence ID" value="KAH7836737.1"/>
    <property type="molecule type" value="Genomic_DNA"/>
</dbReference>
<gene>
    <name evidence="1" type="ORF">Vadar_004967</name>
</gene>
<name>A0ACB7X7N8_9ERIC</name>
<evidence type="ECO:0000313" key="1">
    <source>
        <dbReference type="EMBL" id="KAH7836737.1"/>
    </source>
</evidence>
<organism evidence="1 2">
    <name type="scientific">Vaccinium darrowii</name>
    <dbReference type="NCBI Taxonomy" id="229202"/>
    <lineage>
        <taxon>Eukaryota</taxon>
        <taxon>Viridiplantae</taxon>
        <taxon>Streptophyta</taxon>
        <taxon>Embryophyta</taxon>
        <taxon>Tracheophyta</taxon>
        <taxon>Spermatophyta</taxon>
        <taxon>Magnoliopsida</taxon>
        <taxon>eudicotyledons</taxon>
        <taxon>Gunneridae</taxon>
        <taxon>Pentapetalae</taxon>
        <taxon>asterids</taxon>
        <taxon>Ericales</taxon>
        <taxon>Ericaceae</taxon>
        <taxon>Vaccinioideae</taxon>
        <taxon>Vaccinieae</taxon>
        <taxon>Vaccinium</taxon>
    </lineage>
</organism>
<protein>
    <submittedName>
        <fullName evidence="1">Uncharacterized protein</fullName>
    </submittedName>
</protein>
<accession>A0ACB7X7N8</accession>
<proteinExistence type="predicted"/>
<dbReference type="Proteomes" id="UP000828048">
    <property type="component" value="Chromosome 6"/>
</dbReference>